<evidence type="ECO:0000313" key="8">
    <source>
        <dbReference type="RefSeq" id="XP_013774318.1"/>
    </source>
</evidence>
<organism evidence="7 8">
    <name type="scientific">Limulus polyphemus</name>
    <name type="common">Atlantic horseshoe crab</name>
    <dbReference type="NCBI Taxonomy" id="6850"/>
    <lineage>
        <taxon>Eukaryota</taxon>
        <taxon>Metazoa</taxon>
        <taxon>Ecdysozoa</taxon>
        <taxon>Arthropoda</taxon>
        <taxon>Chelicerata</taxon>
        <taxon>Merostomata</taxon>
        <taxon>Xiphosura</taxon>
        <taxon>Limulidae</taxon>
        <taxon>Limulus</taxon>
    </lineage>
</organism>
<keyword evidence="7" id="KW-1185">Reference proteome</keyword>
<feature type="chain" id="PRO_5047355765" evidence="5">
    <location>
        <begin position="19"/>
        <end position="404"/>
    </location>
</feature>
<keyword evidence="5" id="KW-0732">Signal</keyword>
<dbReference type="PANTHER" id="PTHR11461:SF211">
    <property type="entry name" value="GH10112P-RELATED"/>
    <property type="match status" value="1"/>
</dbReference>
<dbReference type="Pfam" id="PF00079">
    <property type="entry name" value="Serpin"/>
    <property type="match status" value="1"/>
</dbReference>
<protein>
    <submittedName>
        <fullName evidence="8">Serpin B6-like</fullName>
    </submittedName>
</protein>
<feature type="domain" description="Serpin" evidence="6">
    <location>
        <begin position="46"/>
        <end position="403"/>
    </location>
</feature>
<dbReference type="InterPro" id="IPR036186">
    <property type="entry name" value="Serpin_sf"/>
</dbReference>
<dbReference type="GeneID" id="106459267"/>
<dbReference type="RefSeq" id="XP_013774318.1">
    <property type="nucleotide sequence ID" value="XM_013918864.2"/>
</dbReference>
<evidence type="ECO:0000259" key="6">
    <source>
        <dbReference type="SMART" id="SM00093"/>
    </source>
</evidence>
<keyword evidence="2" id="KW-0646">Protease inhibitor</keyword>
<evidence type="ECO:0000256" key="5">
    <source>
        <dbReference type="SAM" id="SignalP"/>
    </source>
</evidence>
<dbReference type="SMART" id="SM00093">
    <property type="entry name" value="SERPIN"/>
    <property type="match status" value="1"/>
</dbReference>
<dbReference type="InterPro" id="IPR023795">
    <property type="entry name" value="Serpin_CS"/>
</dbReference>
<dbReference type="Proteomes" id="UP000694941">
    <property type="component" value="Unplaced"/>
</dbReference>
<evidence type="ECO:0000313" key="7">
    <source>
        <dbReference type="Proteomes" id="UP000694941"/>
    </source>
</evidence>
<keyword evidence="3" id="KW-0722">Serine protease inhibitor</keyword>
<comment type="similarity">
    <text evidence="1 4">Belongs to the serpin family.</text>
</comment>
<accession>A0ABM1B3X0</accession>
<dbReference type="InterPro" id="IPR042185">
    <property type="entry name" value="Serpin_sf_2"/>
</dbReference>
<dbReference type="SUPFAM" id="SSF56574">
    <property type="entry name" value="Serpins"/>
    <property type="match status" value="1"/>
</dbReference>
<evidence type="ECO:0000256" key="2">
    <source>
        <dbReference type="ARBA" id="ARBA00022690"/>
    </source>
</evidence>
<dbReference type="Gene3D" id="3.30.497.10">
    <property type="entry name" value="Antithrombin, subunit I, domain 2"/>
    <property type="match status" value="1"/>
</dbReference>
<proteinExistence type="inferred from homology"/>
<name>A0ABM1B3X0_LIMPO</name>
<dbReference type="InterPro" id="IPR023796">
    <property type="entry name" value="Serpin_dom"/>
</dbReference>
<sequence length="404" mass="45996">MLLLSMTIILGTLTIHDAVPLEDQNDVGNPVKRNYRFVEANNQFALSILNALDKKNNIIMSPWSFSMTLGMAYLGASGSSAREMEEVLGYRSAGIERDLVHDGFRIEESALKRVHGKNELSSANVVLVQEGYTLSKSYKDDLKRYYNSSTTEINFTRPQSVLQWVNAWGYWTSNSKIKQILTETPPKTTKLMLLNGVYFKGNWLNPFNPEHTRLEDFTNENGRKVTVPIMHMINNVSYVAYHKLGVYAVNFPYDGEDINMMVLLPTENNNLNAVEDKLTTAVLEDILAQMEMQTINVGFPKFELKDDRKMKETLKSLGMQSAFSENEADFSRIAETRDLYLEEVIHKAVIQVNENGTEANANTVIPLMNKRKLPEFFANRPFLFLIRNMRSGAILFIGHVVQLE</sequence>
<reference evidence="8" key="1">
    <citation type="submission" date="2025-08" db="UniProtKB">
        <authorList>
            <consortium name="RefSeq"/>
        </authorList>
    </citation>
    <scope>IDENTIFICATION</scope>
    <source>
        <tissue evidence="8">Muscle</tissue>
    </source>
</reference>
<dbReference type="Gene3D" id="2.30.39.10">
    <property type="entry name" value="Alpha-1-antitrypsin, domain 1"/>
    <property type="match status" value="1"/>
</dbReference>
<dbReference type="PANTHER" id="PTHR11461">
    <property type="entry name" value="SERINE PROTEASE INHIBITOR, SERPIN"/>
    <property type="match status" value="1"/>
</dbReference>
<gene>
    <name evidence="8" type="primary">LOC106459267</name>
</gene>
<dbReference type="InterPro" id="IPR042178">
    <property type="entry name" value="Serpin_sf_1"/>
</dbReference>
<evidence type="ECO:0000256" key="1">
    <source>
        <dbReference type="ARBA" id="ARBA00009500"/>
    </source>
</evidence>
<dbReference type="InterPro" id="IPR000215">
    <property type="entry name" value="Serpin_fam"/>
</dbReference>
<evidence type="ECO:0000256" key="3">
    <source>
        <dbReference type="ARBA" id="ARBA00022900"/>
    </source>
</evidence>
<dbReference type="CDD" id="cd19577">
    <property type="entry name" value="serpinJ_IRS-2-like"/>
    <property type="match status" value="1"/>
</dbReference>
<dbReference type="PROSITE" id="PS00284">
    <property type="entry name" value="SERPIN"/>
    <property type="match status" value="1"/>
</dbReference>
<evidence type="ECO:0000256" key="4">
    <source>
        <dbReference type="RuleBase" id="RU000411"/>
    </source>
</evidence>
<feature type="signal peptide" evidence="5">
    <location>
        <begin position="1"/>
        <end position="18"/>
    </location>
</feature>